<dbReference type="AlphaFoldDB" id="A0A4C1SSW7"/>
<accession>A0A4C1SSW7</accession>
<name>A0A4C1SSW7_EUMVA</name>
<dbReference type="Pfam" id="PF15995">
    <property type="entry name" value="DUF4771"/>
    <property type="match status" value="1"/>
</dbReference>
<evidence type="ECO:0000313" key="2">
    <source>
        <dbReference type="EMBL" id="GBP04427.1"/>
    </source>
</evidence>
<dbReference type="PANTHER" id="PTHR41967">
    <property type="entry name" value="FI19406P1-RELATED"/>
    <property type="match status" value="1"/>
</dbReference>
<comment type="caution">
    <text evidence="2">The sequence shown here is derived from an EMBL/GenBank/DDBJ whole genome shotgun (WGS) entry which is preliminary data.</text>
</comment>
<dbReference type="PANTHER" id="PTHR41967:SF6">
    <property type="entry name" value="FI19406P1-RELATED"/>
    <property type="match status" value="1"/>
</dbReference>
<dbReference type="InterPro" id="IPR031936">
    <property type="entry name" value="DUF4771"/>
</dbReference>
<proteinExistence type="predicted"/>
<dbReference type="EMBL" id="BGZK01010869">
    <property type="protein sequence ID" value="GBP04427.1"/>
    <property type="molecule type" value="Genomic_DNA"/>
</dbReference>
<reference evidence="2 3" key="1">
    <citation type="journal article" date="2019" name="Commun. Biol.">
        <title>The bagworm genome reveals a unique fibroin gene that provides high tensile strength.</title>
        <authorList>
            <person name="Kono N."/>
            <person name="Nakamura H."/>
            <person name="Ohtoshi R."/>
            <person name="Tomita M."/>
            <person name="Numata K."/>
            <person name="Arakawa K."/>
        </authorList>
    </citation>
    <scope>NUCLEOTIDE SEQUENCE [LARGE SCALE GENOMIC DNA]</scope>
</reference>
<feature type="domain" description="DUF4771" evidence="1">
    <location>
        <begin position="66"/>
        <end position="141"/>
    </location>
</feature>
<keyword evidence="3" id="KW-1185">Reference proteome</keyword>
<protein>
    <recommendedName>
        <fullName evidence="1">DUF4771 domain-containing protein</fullName>
    </recommendedName>
</protein>
<gene>
    <name evidence="2" type="ORF">EVAR_72015_1</name>
</gene>
<evidence type="ECO:0000313" key="3">
    <source>
        <dbReference type="Proteomes" id="UP000299102"/>
    </source>
</evidence>
<sequence>MIVKALNENTSNLSTENSEKSQISYEDVVSNYVKKAYEDVVKSYKAEQSTTAESSKPLSKYPSSANYNAENAQLMDRMLFEAFQHLRKNPKFVWAQLPDAHKVPFLREWIAHRFGKEYTPTERAKSYKRSCLVFRALDKNNLKLAIPNSNNI</sequence>
<organism evidence="2 3">
    <name type="scientific">Eumeta variegata</name>
    <name type="common">Bagworm moth</name>
    <name type="synonym">Eumeta japonica</name>
    <dbReference type="NCBI Taxonomy" id="151549"/>
    <lineage>
        <taxon>Eukaryota</taxon>
        <taxon>Metazoa</taxon>
        <taxon>Ecdysozoa</taxon>
        <taxon>Arthropoda</taxon>
        <taxon>Hexapoda</taxon>
        <taxon>Insecta</taxon>
        <taxon>Pterygota</taxon>
        <taxon>Neoptera</taxon>
        <taxon>Endopterygota</taxon>
        <taxon>Lepidoptera</taxon>
        <taxon>Glossata</taxon>
        <taxon>Ditrysia</taxon>
        <taxon>Tineoidea</taxon>
        <taxon>Psychidae</taxon>
        <taxon>Oiketicinae</taxon>
        <taxon>Eumeta</taxon>
    </lineage>
</organism>
<dbReference type="OrthoDB" id="6613664at2759"/>
<dbReference type="Proteomes" id="UP000299102">
    <property type="component" value="Unassembled WGS sequence"/>
</dbReference>
<evidence type="ECO:0000259" key="1">
    <source>
        <dbReference type="Pfam" id="PF15995"/>
    </source>
</evidence>
<feature type="non-terminal residue" evidence="2">
    <location>
        <position position="152"/>
    </location>
</feature>